<keyword evidence="3" id="KW-1185">Reference proteome</keyword>
<keyword evidence="2" id="KW-0614">Plasmid</keyword>
<dbReference type="PANTHER" id="PTHR43677">
    <property type="entry name" value="SHORT-CHAIN DEHYDROGENASE/REDUCTASE"/>
    <property type="match status" value="1"/>
</dbReference>
<dbReference type="InterPro" id="IPR036291">
    <property type="entry name" value="NAD(P)-bd_dom_sf"/>
</dbReference>
<dbReference type="Gene3D" id="3.40.50.720">
    <property type="entry name" value="NAD(P)-binding Rossmann-like Domain"/>
    <property type="match status" value="1"/>
</dbReference>
<dbReference type="Pfam" id="PF08240">
    <property type="entry name" value="ADH_N"/>
    <property type="match status" value="1"/>
</dbReference>
<gene>
    <name evidence="2" type="ordered locus">Ilyop_2502</name>
</gene>
<dbReference type="HOGENOM" id="CLU_026673_26_3_0"/>
<dbReference type="GO" id="GO:0043957">
    <property type="term" value="F:acryloyl-CoA reductase (NADPH) activity"/>
    <property type="evidence" value="ECO:0007669"/>
    <property type="project" value="TreeGrafter"/>
</dbReference>
<dbReference type="Pfam" id="PF00107">
    <property type="entry name" value="ADH_zinc_N"/>
    <property type="match status" value="1"/>
</dbReference>
<name>E3HDS5_ILYPC</name>
<accession>E3HDS5</accession>
<evidence type="ECO:0000259" key="1">
    <source>
        <dbReference type="SMART" id="SM00829"/>
    </source>
</evidence>
<proteinExistence type="predicted"/>
<dbReference type="PANTHER" id="PTHR43677:SF1">
    <property type="entry name" value="ACRYLYL-COA REDUCTASE ACUI-RELATED"/>
    <property type="match status" value="1"/>
</dbReference>
<feature type="domain" description="Enoyl reductase (ER)" evidence="1">
    <location>
        <begin position="18"/>
        <end position="325"/>
    </location>
</feature>
<dbReference type="InterPro" id="IPR051397">
    <property type="entry name" value="Zn-ADH-like_protein"/>
</dbReference>
<dbReference type="SUPFAM" id="SSF51735">
    <property type="entry name" value="NAD(P)-binding Rossmann-fold domains"/>
    <property type="match status" value="1"/>
</dbReference>
<dbReference type="InterPro" id="IPR013154">
    <property type="entry name" value="ADH-like_N"/>
</dbReference>
<organism evidence="2 3">
    <name type="scientific">Ilyobacter polytropus (strain ATCC 51220 / DSM 2926 / LMG 16218 / CuHBu1)</name>
    <dbReference type="NCBI Taxonomy" id="572544"/>
    <lineage>
        <taxon>Bacteria</taxon>
        <taxon>Fusobacteriati</taxon>
        <taxon>Fusobacteriota</taxon>
        <taxon>Fusobacteriia</taxon>
        <taxon>Fusobacteriales</taxon>
        <taxon>Fusobacteriaceae</taxon>
        <taxon>Ilyobacter</taxon>
    </lineage>
</organism>
<dbReference type="InterPro" id="IPR013149">
    <property type="entry name" value="ADH-like_C"/>
</dbReference>
<dbReference type="InterPro" id="IPR020843">
    <property type="entry name" value="ER"/>
</dbReference>
<dbReference type="Gene3D" id="3.90.180.10">
    <property type="entry name" value="Medium-chain alcohol dehydrogenases, catalytic domain"/>
    <property type="match status" value="1"/>
</dbReference>
<dbReference type="InterPro" id="IPR014188">
    <property type="entry name" value="Acrylyl-CoA_reductase_AcuI"/>
</dbReference>
<dbReference type="Proteomes" id="UP000006875">
    <property type="component" value="Plasmid pILYOP01"/>
</dbReference>
<sequence>MKFRAVRIFEEDGKFLKKIVERSIDDLPEGDVVINVKYTSLNYKDALSCIGNRGVTRNYPHTPGIDAAGVVTESKTSDFKPGDEVILTGFDLGMNTDGGFGEYIRVPKEWVIKRPENLSLKEAMVYGTAGFTAGLSVYELMKDVKPENGKILVSGGTGGVGSHAVRFLSKMGYNVTAVINGDQEEKLAKELGAKDTVNREVLDDKSGKALLKQSWAGVVDTVGGNPLSTAIRSASYGGVVTTCGNVAGGELPFSTVYPFILRGVKLVGIDSVQCPKEKREKIWELISKEWKGANLESGIKEVDMAGIFDEVENMLNGRLIGRVIIRHKG</sequence>
<protein>
    <submittedName>
        <fullName evidence="2">Quinone oxidoreductase, YhdH/YhfP family</fullName>
    </submittedName>
</protein>
<dbReference type="NCBIfam" id="TIGR02823">
    <property type="entry name" value="oxido_YhdH"/>
    <property type="match status" value="1"/>
</dbReference>
<geneLocation type="plasmid" evidence="2 3">
    <name>pILYOP01</name>
</geneLocation>
<dbReference type="AlphaFoldDB" id="E3HDS5"/>
<dbReference type="KEGG" id="ipo:Ilyop_2502"/>
<dbReference type="SMART" id="SM00829">
    <property type="entry name" value="PKS_ER"/>
    <property type="match status" value="1"/>
</dbReference>
<dbReference type="RefSeq" id="WP_013388920.1">
    <property type="nucleotide sequence ID" value="NC_014633.1"/>
</dbReference>
<dbReference type="OrthoDB" id="9782155at2"/>
<evidence type="ECO:0000313" key="3">
    <source>
        <dbReference type="Proteomes" id="UP000006875"/>
    </source>
</evidence>
<dbReference type="InterPro" id="IPR011032">
    <property type="entry name" value="GroES-like_sf"/>
</dbReference>
<reference evidence="2 3" key="1">
    <citation type="journal article" date="2010" name="Stand. Genomic Sci.">
        <title>Complete genome sequence of Ilyobacter polytropus type strain (CuHbu1).</title>
        <authorList>
            <person name="Sikorski J."/>
            <person name="Chertkov O."/>
            <person name="Lapidus A."/>
            <person name="Nolan M."/>
            <person name="Lucas S."/>
            <person name="Del Rio T.G."/>
            <person name="Tice H."/>
            <person name="Cheng J.F."/>
            <person name="Tapia R."/>
            <person name="Han C."/>
            <person name="Goodwin L."/>
            <person name="Pitluck S."/>
            <person name="Liolios K."/>
            <person name="Ivanova N."/>
            <person name="Mavromatis K."/>
            <person name="Mikhailova N."/>
            <person name="Pati A."/>
            <person name="Chen A."/>
            <person name="Palaniappan K."/>
            <person name="Land M."/>
            <person name="Hauser L."/>
            <person name="Chang Y.J."/>
            <person name="Jeffries C.D."/>
            <person name="Brambilla E."/>
            <person name="Yasawong M."/>
            <person name="Rohde M."/>
            <person name="Pukall R."/>
            <person name="Spring S."/>
            <person name="Goker M."/>
            <person name="Woyke T."/>
            <person name="Bristow J."/>
            <person name="Eisen J.A."/>
            <person name="Markowitz V."/>
            <person name="Hugenholtz P."/>
            <person name="Kyrpides N.C."/>
            <person name="Klenk H.P."/>
        </authorList>
    </citation>
    <scope>NUCLEOTIDE SEQUENCE [LARGE SCALE GENOMIC DNA]</scope>
    <source>
        <strain evidence="3">ATCC 51220 / DSM 2926 / LMG 16218 / CuHBu1</strain>
        <plasmid evidence="3">pILYOP01</plasmid>
    </source>
</reference>
<dbReference type="SUPFAM" id="SSF50129">
    <property type="entry name" value="GroES-like"/>
    <property type="match status" value="1"/>
</dbReference>
<dbReference type="CDD" id="cd05280">
    <property type="entry name" value="MDR_yhdh_yhfp"/>
    <property type="match status" value="1"/>
</dbReference>
<evidence type="ECO:0000313" key="2">
    <source>
        <dbReference type="EMBL" id="ADO84261.1"/>
    </source>
</evidence>
<dbReference type="EMBL" id="CP002282">
    <property type="protein sequence ID" value="ADO84261.1"/>
    <property type="molecule type" value="Genomic_DNA"/>
</dbReference>